<sequence>MKAMVQSLLLCTCQLECSFEHAIVQTAKAHFKVTGGTRSLNGLSENFLRIRRTHGGGIPLEDDERVEDELRGCVCGIEQAECWETVNEVERAWKTRVKVHEAESEVRALRICEEH</sequence>
<gene>
    <name evidence="1" type="ORF">EDD18DRAFT_1206399</name>
</gene>
<keyword evidence="2" id="KW-1185">Reference proteome</keyword>
<protein>
    <submittedName>
        <fullName evidence="1">Uncharacterized protein</fullName>
    </submittedName>
</protein>
<dbReference type="Proteomes" id="UP001175228">
    <property type="component" value="Unassembled WGS sequence"/>
</dbReference>
<organism evidence="1 2">
    <name type="scientific">Armillaria luteobubalina</name>
    <dbReference type="NCBI Taxonomy" id="153913"/>
    <lineage>
        <taxon>Eukaryota</taxon>
        <taxon>Fungi</taxon>
        <taxon>Dikarya</taxon>
        <taxon>Basidiomycota</taxon>
        <taxon>Agaricomycotina</taxon>
        <taxon>Agaricomycetes</taxon>
        <taxon>Agaricomycetidae</taxon>
        <taxon>Agaricales</taxon>
        <taxon>Marasmiineae</taxon>
        <taxon>Physalacriaceae</taxon>
        <taxon>Armillaria</taxon>
    </lineage>
</organism>
<comment type="caution">
    <text evidence="1">The sequence shown here is derived from an EMBL/GenBank/DDBJ whole genome shotgun (WGS) entry which is preliminary data.</text>
</comment>
<evidence type="ECO:0000313" key="2">
    <source>
        <dbReference type="Proteomes" id="UP001175228"/>
    </source>
</evidence>
<name>A0AA39P9A2_9AGAR</name>
<dbReference type="EMBL" id="JAUEPU010000084">
    <property type="protein sequence ID" value="KAK0479942.1"/>
    <property type="molecule type" value="Genomic_DNA"/>
</dbReference>
<dbReference type="AlphaFoldDB" id="A0AA39P9A2"/>
<accession>A0AA39P9A2</accession>
<evidence type="ECO:0000313" key="1">
    <source>
        <dbReference type="EMBL" id="KAK0479942.1"/>
    </source>
</evidence>
<proteinExistence type="predicted"/>
<reference evidence="1" key="1">
    <citation type="submission" date="2023-06" db="EMBL/GenBank/DDBJ databases">
        <authorList>
            <consortium name="Lawrence Berkeley National Laboratory"/>
            <person name="Ahrendt S."/>
            <person name="Sahu N."/>
            <person name="Indic B."/>
            <person name="Wong-Bajracharya J."/>
            <person name="Merenyi Z."/>
            <person name="Ke H.-M."/>
            <person name="Monk M."/>
            <person name="Kocsube S."/>
            <person name="Drula E."/>
            <person name="Lipzen A."/>
            <person name="Balint B."/>
            <person name="Henrissat B."/>
            <person name="Andreopoulos B."/>
            <person name="Martin F.M."/>
            <person name="Harder C.B."/>
            <person name="Rigling D."/>
            <person name="Ford K.L."/>
            <person name="Foster G.D."/>
            <person name="Pangilinan J."/>
            <person name="Papanicolaou A."/>
            <person name="Barry K."/>
            <person name="LaButti K."/>
            <person name="Viragh M."/>
            <person name="Koriabine M."/>
            <person name="Yan M."/>
            <person name="Riley R."/>
            <person name="Champramary S."/>
            <person name="Plett K.L."/>
            <person name="Tsai I.J."/>
            <person name="Slot J."/>
            <person name="Sipos G."/>
            <person name="Plett J."/>
            <person name="Nagy L.G."/>
            <person name="Grigoriev I.V."/>
        </authorList>
    </citation>
    <scope>NUCLEOTIDE SEQUENCE</scope>
    <source>
        <strain evidence="1">HWK02</strain>
    </source>
</reference>